<dbReference type="EMBL" id="OCTY01000002">
    <property type="protein sequence ID" value="SOJ56578.1"/>
    <property type="molecule type" value="Genomic_DNA"/>
</dbReference>
<dbReference type="InterPro" id="IPR021315">
    <property type="entry name" value="Gap/Sap"/>
</dbReference>
<dbReference type="Proteomes" id="UP000554965">
    <property type="component" value="Unassembled WGS sequence"/>
</dbReference>
<keyword evidence="1" id="KW-0812">Transmembrane</keyword>
<reference evidence="2 3" key="1">
    <citation type="submission" date="2017-10" db="EMBL/GenBank/DDBJ databases">
        <authorList>
            <consortium name="Urmite Genomes"/>
        </authorList>
    </citation>
    <scope>NUCLEOTIDE SEQUENCE [LARGE SCALE GENOMIC DNA]</scope>
    <source>
        <strain evidence="2 3">FB-527</strain>
    </source>
</reference>
<protein>
    <recommendedName>
        <fullName evidence="4">Sap-like sulfolipid-1-addressing protein</fullName>
    </recommendedName>
</protein>
<dbReference type="AlphaFoldDB" id="A0A7Z7INT3"/>
<accession>A0A7Z7INT3</accession>
<organism evidence="2 3">
    <name type="scientific">Mycobacterium simulans</name>
    <dbReference type="NCBI Taxonomy" id="627089"/>
    <lineage>
        <taxon>Bacteria</taxon>
        <taxon>Bacillati</taxon>
        <taxon>Actinomycetota</taxon>
        <taxon>Actinomycetes</taxon>
        <taxon>Mycobacteriales</taxon>
        <taxon>Mycobacteriaceae</taxon>
        <taxon>Mycobacterium</taxon>
    </lineage>
</organism>
<sequence length="227" mass="24387">MGALRLTLAGLAFLDSLNVLNVGVVSAVIYDGRLRRQSPVPGALSFIAGVFAVMTIFGLLTVLGLHFMTHLVDFRITPAARDWGELLAGGVLIGLAYLPLTAQSSAPGWAMAATRRRPWLLGFVGVAVGLGQAPTAVPYLTGLAMLSALHPRPAIWPVIVIVYCAVTRWPLLVILTLSTRRTTRAKRIQRSIVRVLTRYGPITVRIIFLVVGVGLVIDALMHYSALG</sequence>
<dbReference type="RefSeq" id="WP_186244175.1">
    <property type="nucleotide sequence ID" value="NZ_OCTY01000002.1"/>
</dbReference>
<proteinExistence type="predicted"/>
<keyword evidence="1" id="KW-1133">Transmembrane helix</keyword>
<feature type="transmembrane region" description="Helical" evidence="1">
    <location>
        <begin position="154"/>
        <end position="178"/>
    </location>
</feature>
<dbReference type="Pfam" id="PF11139">
    <property type="entry name" value="SfLAP"/>
    <property type="match status" value="1"/>
</dbReference>
<keyword evidence="3" id="KW-1185">Reference proteome</keyword>
<evidence type="ECO:0000313" key="3">
    <source>
        <dbReference type="Proteomes" id="UP000554965"/>
    </source>
</evidence>
<comment type="caution">
    <text evidence="2">The sequence shown here is derived from an EMBL/GenBank/DDBJ whole genome shotgun (WGS) entry which is preliminary data.</text>
</comment>
<feature type="transmembrane region" description="Helical" evidence="1">
    <location>
        <begin position="120"/>
        <end position="142"/>
    </location>
</feature>
<gene>
    <name evidence="2" type="ORF">MSIMFB_04055</name>
</gene>
<evidence type="ECO:0000313" key="2">
    <source>
        <dbReference type="EMBL" id="SOJ56578.1"/>
    </source>
</evidence>
<evidence type="ECO:0008006" key="4">
    <source>
        <dbReference type="Google" id="ProtNLM"/>
    </source>
</evidence>
<evidence type="ECO:0000256" key="1">
    <source>
        <dbReference type="SAM" id="Phobius"/>
    </source>
</evidence>
<feature type="transmembrane region" description="Helical" evidence="1">
    <location>
        <begin position="199"/>
        <end position="221"/>
    </location>
</feature>
<feature type="transmembrane region" description="Helical" evidence="1">
    <location>
        <begin position="42"/>
        <end position="63"/>
    </location>
</feature>
<name>A0A7Z7INT3_9MYCO</name>
<feature type="transmembrane region" description="Helical" evidence="1">
    <location>
        <begin position="6"/>
        <end position="30"/>
    </location>
</feature>
<keyword evidence="1" id="KW-0472">Membrane</keyword>